<evidence type="ECO:0000256" key="8">
    <source>
        <dbReference type="ARBA" id="ARBA00022857"/>
    </source>
</evidence>
<evidence type="ECO:0000256" key="13">
    <source>
        <dbReference type="ARBA" id="ARBA00032493"/>
    </source>
</evidence>
<evidence type="ECO:0000313" key="17">
    <source>
        <dbReference type="Proteomes" id="UP001271723"/>
    </source>
</evidence>
<reference evidence="16 17" key="1">
    <citation type="journal article" date="2023" name="Microb. Genom.">
        <title>Mesoterricola silvestris gen. nov., sp. nov., Mesoterricola sediminis sp. nov., Geothrix oryzae sp. nov., Geothrix edaphica sp. nov., Geothrix rubra sp. nov., and Geothrix limicola sp. nov., six novel members of Acidobacteriota isolated from soils.</title>
        <authorList>
            <person name="Weisberg A.J."/>
            <person name="Pearce E."/>
            <person name="Kramer C.G."/>
            <person name="Chang J.H."/>
            <person name="Clarke C.R."/>
        </authorList>
    </citation>
    <scope>NUCLEOTIDE SEQUENCE [LARGE SCALE GENOMIC DNA]</scope>
    <source>
        <strain evidence="16 17">NRRL_B-2795</strain>
    </source>
</reference>
<evidence type="ECO:0000256" key="15">
    <source>
        <dbReference type="ARBA" id="ARBA00048407"/>
    </source>
</evidence>
<organism evidence="16 17">
    <name type="scientific">Streptomyces griseiscabiei</name>
    <dbReference type="NCBI Taxonomy" id="2993540"/>
    <lineage>
        <taxon>Bacteria</taxon>
        <taxon>Bacillati</taxon>
        <taxon>Actinomycetota</taxon>
        <taxon>Actinomycetes</taxon>
        <taxon>Kitasatosporales</taxon>
        <taxon>Streptomycetaceae</taxon>
        <taxon>Streptomyces</taxon>
    </lineage>
</organism>
<dbReference type="PANTHER" id="PTHR42802">
    <property type="entry name" value="MONOOXYGENASE"/>
    <property type="match status" value="1"/>
</dbReference>
<evidence type="ECO:0000313" key="16">
    <source>
        <dbReference type="EMBL" id="MDX2908730.1"/>
    </source>
</evidence>
<comment type="pathway">
    <text evidence="2">Siderophore biosynthesis.</text>
</comment>
<keyword evidence="6" id="KW-0285">Flavoprotein</keyword>
<sequence length="442" mass="49263">MEAHTEAYEVVGIGFGPSNLSLAIALEEQRGKDENPLTAAFFEKQPSLGWHRNMLLPDTKMQISFLKDLATFRNPASQWSFIAYLHAAGRLAQFVNNQDFFPTRNEFHDYLDWAESSFSDRVTYNSEVSAVHLPEGYTGGPVDTVRVEVKDNGPRGGTRLVEARNLVVSTGLVPTMPTGIDRGARVWHSSEFLGRFNTLDKDRVRRFAVVGAGQSAAEITRYVYDTVPHAEVYAIMPSYGYSIADDTPYANRIFDADAVDDYYGGTDRTRESFWRYHRNTNYGVADDEVIRDLYQRAYDDEVARIKRLHLLNLSRVRTVEQTADGARLTMHSVRDDSTYGLDVDAIVFATGYDAMDPTPLLGDLARYCLRDEQGRLRVERDYRLVTSPELGVGIYLQGGTEHTHGLASALLSNIAIRSGEIADAIAMDLAARQHAPAGSGIA</sequence>
<keyword evidence="8" id="KW-0521">NADP</keyword>
<evidence type="ECO:0000256" key="4">
    <source>
        <dbReference type="ARBA" id="ARBA00013076"/>
    </source>
</evidence>
<evidence type="ECO:0000256" key="14">
    <source>
        <dbReference type="ARBA" id="ARBA00032738"/>
    </source>
</evidence>
<evidence type="ECO:0000256" key="6">
    <source>
        <dbReference type="ARBA" id="ARBA00022630"/>
    </source>
</evidence>
<dbReference type="RefSeq" id="WP_086755832.1">
    <property type="nucleotide sequence ID" value="NZ_JAGJBZ010000006.1"/>
</dbReference>
<evidence type="ECO:0000256" key="2">
    <source>
        <dbReference type="ARBA" id="ARBA00004924"/>
    </source>
</evidence>
<dbReference type="Gene3D" id="3.50.50.60">
    <property type="entry name" value="FAD/NAD(P)-binding domain"/>
    <property type="match status" value="1"/>
</dbReference>
<dbReference type="EMBL" id="JARAVY010000003">
    <property type="protein sequence ID" value="MDX2908730.1"/>
    <property type="molecule type" value="Genomic_DNA"/>
</dbReference>
<comment type="caution">
    <text evidence="16">The sequence shown here is derived from an EMBL/GenBank/DDBJ whole genome shotgun (WGS) entry which is preliminary data.</text>
</comment>
<name>A0ABU4L053_9ACTN</name>
<comment type="cofactor">
    <cofactor evidence="1">
        <name>FAD</name>
        <dbReference type="ChEBI" id="CHEBI:57692"/>
    </cofactor>
</comment>
<dbReference type="EC" id="1.14.13.59" evidence="4"/>
<dbReference type="GO" id="GO:0004497">
    <property type="term" value="F:monooxygenase activity"/>
    <property type="evidence" value="ECO:0007669"/>
    <property type="project" value="UniProtKB-KW"/>
</dbReference>
<evidence type="ECO:0000256" key="10">
    <source>
        <dbReference type="ARBA" id="ARBA00023033"/>
    </source>
</evidence>
<comment type="similarity">
    <text evidence="3">Belongs to the lysine N(6)-hydroxylase/L-ornithine N(5)-oxygenase family.</text>
</comment>
<dbReference type="Pfam" id="PF13434">
    <property type="entry name" value="Lys_Orn_oxgnase"/>
    <property type="match status" value="1"/>
</dbReference>
<dbReference type="SUPFAM" id="SSF51905">
    <property type="entry name" value="FAD/NAD(P)-binding domain"/>
    <property type="match status" value="2"/>
</dbReference>
<gene>
    <name evidence="16" type="ORF">PV517_08455</name>
</gene>
<evidence type="ECO:0000256" key="5">
    <source>
        <dbReference type="ARBA" id="ARBA00016406"/>
    </source>
</evidence>
<dbReference type="InterPro" id="IPR025700">
    <property type="entry name" value="Lys/Orn_oxygenase"/>
</dbReference>
<keyword evidence="7" id="KW-0274">FAD</keyword>
<dbReference type="PANTHER" id="PTHR42802:SF1">
    <property type="entry name" value="L-ORNITHINE N(5)-MONOOXYGENASE"/>
    <property type="match status" value="1"/>
</dbReference>
<proteinExistence type="inferred from homology"/>
<evidence type="ECO:0000256" key="9">
    <source>
        <dbReference type="ARBA" id="ARBA00023002"/>
    </source>
</evidence>
<evidence type="ECO:0000256" key="7">
    <source>
        <dbReference type="ARBA" id="ARBA00022827"/>
    </source>
</evidence>
<keyword evidence="9" id="KW-0560">Oxidoreductase</keyword>
<evidence type="ECO:0000256" key="3">
    <source>
        <dbReference type="ARBA" id="ARBA00007588"/>
    </source>
</evidence>
<accession>A0ABU4L053</accession>
<evidence type="ECO:0000256" key="12">
    <source>
        <dbReference type="ARBA" id="ARBA00031158"/>
    </source>
</evidence>
<evidence type="ECO:0000256" key="11">
    <source>
        <dbReference type="ARBA" id="ARBA00029939"/>
    </source>
</evidence>
<dbReference type="Proteomes" id="UP001271723">
    <property type="component" value="Unassembled WGS sequence"/>
</dbReference>
<evidence type="ECO:0000256" key="1">
    <source>
        <dbReference type="ARBA" id="ARBA00001974"/>
    </source>
</evidence>
<keyword evidence="10 16" id="KW-0503">Monooxygenase</keyword>
<comment type="catalytic activity">
    <reaction evidence="15">
        <text>L-lysine + NADPH + O2 = N(6)-hydroxy-L-lysine + NADP(+) + H2O</text>
        <dbReference type="Rhea" id="RHEA:23228"/>
        <dbReference type="ChEBI" id="CHEBI:15377"/>
        <dbReference type="ChEBI" id="CHEBI:15379"/>
        <dbReference type="ChEBI" id="CHEBI:32551"/>
        <dbReference type="ChEBI" id="CHEBI:57783"/>
        <dbReference type="ChEBI" id="CHEBI:57820"/>
        <dbReference type="ChEBI" id="CHEBI:58349"/>
        <dbReference type="EC" id="1.14.13.59"/>
    </reaction>
</comment>
<protein>
    <recommendedName>
        <fullName evidence="5">L-lysine N6-monooxygenase MbtG</fullName>
        <ecNumber evidence="4">1.14.13.59</ecNumber>
    </recommendedName>
    <alternativeName>
        <fullName evidence="14">Lysine 6-N-hydroxylase</fullName>
    </alternativeName>
    <alternativeName>
        <fullName evidence="13">Lysine N6-hydroxylase</fullName>
    </alternativeName>
    <alternativeName>
        <fullName evidence="11">Lysine-N-oxygenase</fullName>
    </alternativeName>
    <alternativeName>
        <fullName evidence="12">Mycobactin synthase protein G</fullName>
    </alternativeName>
</protein>
<keyword evidence="17" id="KW-1185">Reference proteome</keyword>
<dbReference type="InterPro" id="IPR036188">
    <property type="entry name" value="FAD/NAD-bd_sf"/>
</dbReference>